<evidence type="ECO:0000256" key="3">
    <source>
        <dbReference type="ARBA" id="ARBA00022490"/>
    </source>
</evidence>
<evidence type="ECO:0000313" key="8">
    <source>
        <dbReference type="EMBL" id="OVF10836.1"/>
    </source>
</evidence>
<comment type="subcellular location">
    <subcellularLocation>
        <location evidence="1 7">Cytoplasm</location>
    </subcellularLocation>
</comment>
<name>A0AA91Q3T7_CLALS</name>
<dbReference type="Pfam" id="PF02290">
    <property type="entry name" value="SRP14"/>
    <property type="match status" value="1"/>
</dbReference>
<comment type="caution">
    <text evidence="8">The sequence shown here is derived from an EMBL/GenBank/DDBJ whole genome shotgun (WGS) entry which is preliminary data.</text>
</comment>
<dbReference type="GO" id="GO:0008312">
    <property type="term" value="F:7S RNA binding"/>
    <property type="evidence" value="ECO:0007669"/>
    <property type="project" value="UniProtKB-UniRule"/>
</dbReference>
<evidence type="ECO:0000256" key="2">
    <source>
        <dbReference type="ARBA" id="ARBA00010349"/>
    </source>
</evidence>
<keyword evidence="5 7" id="KW-0733">Signal recognition particle</keyword>
<accession>A0AA91Q3T7</accession>
<dbReference type="PANTHER" id="PTHR12013">
    <property type="entry name" value="SIGNAL RECOGNITION PARTICLE 14 KD PROTEIN"/>
    <property type="match status" value="1"/>
</dbReference>
<keyword evidence="6 7" id="KW-0687">Ribonucleoprotein</keyword>
<dbReference type="InterPro" id="IPR003210">
    <property type="entry name" value="Signal_recog_particle_SRP14"/>
</dbReference>
<proteinExistence type="inferred from homology"/>
<dbReference type="Proteomes" id="UP000195602">
    <property type="component" value="Unassembled WGS sequence"/>
</dbReference>
<reference evidence="8 9" key="1">
    <citation type="submission" date="2017-04" db="EMBL/GenBank/DDBJ databases">
        <title>Draft genome of the yeast Clavispora lusitaniae type strain CBS 6936.</title>
        <authorList>
            <person name="Durrens P."/>
            <person name="Klopp C."/>
            <person name="Biteau N."/>
            <person name="Fitton-Ouhabi V."/>
            <person name="Dementhon K."/>
            <person name="Accoceberry I."/>
            <person name="Sherman D.J."/>
            <person name="Noel T."/>
        </authorList>
    </citation>
    <scope>NUCLEOTIDE SEQUENCE [LARGE SCALE GENOMIC DNA]</scope>
    <source>
        <strain evidence="8 9">CBS 6936</strain>
    </source>
</reference>
<gene>
    <name evidence="8" type="ORF">A9F13_01g02618</name>
</gene>
<evidence type="ECO:0000256" key="6">
    <source>
        <dbReference type="ARBA" id="ARBA00023274"/>
    </source>
</evidence>
<evidence type="ECO:0000256" key="4">
    <source>
        <dbReference type="ARBA" id="ARBA00022884"/>
    </source>
</evidence>
<keyword evidence="4 7" id="KW-0694">RNA-binding</keyword>
<sequence>MGRLNNTDFLSKISNVLEVNDGKSSVYLTQKRLVQSLEPSSPSTLDDLSSNVVEHPREFPSNHQRYPILIRFTNGDKKNKWSTVVEHENLDTFWTEYTQILKSGFVGLRKKEKKKAKKGKVSKA</sequence>
<dbReference type="SUPFAM" id="SSF54762">
    <property type="entry name" value="Signal recognition particle alu RNA binding heterodimer, SRP9/14"/>
    <property type="match status" value="1"/>
</dbReference>
<evidence type="ECO:0000256" key="5">
    <source>
        <dbReference type="ARBA" id="ARBA00023135"/>
    </source>
</evidence>
<keyword evidence="3 7" id="KW-0963">Cytoplasm</keyword>
<comment type="function">
    <text evidence="7">Component of the signal recognition particle (SRP) complex, a ribonucleoprotein complex that mediates the cotranslational targeting of secretory and membrane proteins to the endoplasmic reticulum (ER).</text>
</comment>
<comment type="subunit">
    <text evidence="7">Component of a fungal signal recognition particle (SRP) complex that consists of a 7SL RNA molecule (scR1) and at least six protein subunits: SRP72, SRP68, SRP54, SEC65, SRP21 and SRP14.</text>
</comment>
<dbReference type="EMBL" id="LYUB02000001">
    <property type="protein sequence ID" value="OVF10836.1"/>
    <property type="molecule type" value="Genomic_DNA"/>
</dbReference>
<protein>
    <recommendedName>
        <fullName evidence="7">Signal recognition particle subunit SRP14</fullName>
    </recommendedName>
    <alternativeName>
        <fullName evidence="7">Signal recognition particle 14 kDa protein</fullName>
    </alternativeName>
</protein>
<dbReference type="KEGG" id="clus:A9F13_01g02618"/>
<dbReference type="GO" id="GO:0005786">
    <property type="term" value="C:signal recognition particle, endoplasmic reticulum targeting"/>
    <property type="evidence" value="ECO:0007669"/>
    <property type="project" value="UniProtKB-UniRule"/>
</dbReference>
<evidence type="ECO:0000256" key="7">
    <source>
        <dbReference type="RuleBase" id="RU368100"/>
    </source>
</evidence>
<dbReference type="GO" id="GO:0006614">
    <property type="term" value="P:SRP-dependent cotranslational protein targeting to membrane"/>
    <property type="evidence" value="ECO:0007669"/>
    <property type="project" value="UniProtKB-UniRule"/>
</dbReference>
<organism evidence="8 9">
    <name type="scientific">Clavispora lusitaniae</name>
    <name type="common">Candida lusitaniae</name>
    <dbReference type="NCBI Taxonomy" id="36911"/>
    <lineage>
        <taxon>Eukaryota</taxon>
        <taxon>Fungi</taxon>
        <taxon>Dikarya</taxon>
        <taxon>Ascomycota</taxon>
        <taxon>Saccharomycotina</taxon>
        <taxon>Pichiomycetes</taxon>
        <taxon>Metschnikowiaceae</taxon>
        <taxon>Clavispora</taxon>
    </lineage>
</organism>
<dbReference type="AlphaFoldDB" id="A0AA91Q3T7"/>
<evidence type="ECO:0000313" key="9">
    <source>
        <dbReference type="Proteomes" id="UP000195602"/>
    </source>
</evidence>
<dbReference type="GO" id="GO:0030942">
    <property type="term" value="F:endoplasmic reticulum signal peptide binding"/>
    <property type="evidence" value="ECO:0007669"/>
    <property type="project" value="UniProtKB-UniRule"/>
</dbReference>
<evidence type="ECO:0000256" key="1">
    <source>
        <dbReference type="ARBA" id="ARBA00004496"/>
    </source>
</evidence>
<dbReference type="Gene3D" id="3.30.720.10">
    <property type="entry name" value="Signal recognition particle alu RNA binding heterodimer, srp9/1"/>
    <property type="match status" value="1"/>
</dbReference>
<comment type="similarity">
    <text evidence="2 7">Belongs to the SRP14 family.</text>
</comment>
<dbReference type="InterPro" id="IPR009018">
    <property type="entry name" value="Signal_recog_particle_SRP9/14"/>
</dbReference>